<dbReference type="AlphaFoldDB" id="A0A330LXI1"/>
<dbReference type="Proteomes" id="UP000250123">
    <property type="component" value="Chromosome SHEWBE"/>
</dbReference>
<dbReference type="EMBL" id="LS483452">
    <property type="protein sequence ID" value="SQH74591.1"/>
    <property type="molecule type" value="Genomic_DNA"/>
</dbReference>
<evidence type="ECO:0000313" key="2">
    <source>
        <dbReference type="Proteomes" id="UP000250123"/>
    </source>
</evidence>
<protein>
    <submittedName>
        <fullName evidence="1">Uncharacterized protein</fullName>
    </submittedName>
</protein>
<gene>
    <name evidence="1" type="ORF">SHEWBE_0606</name>
</gene>
<sequence length="132" mass="14632">MSSSEALDGLKDLHHLSEIVGETVTDLELLARTKPKLFEVVVNGAGNIFRLDEAIVSNKFFSDVVHHISDNFGVGDKITSTREMPGELEVESRPKTEAVYKKLEAWGYIKTISRSKTVLLKPFTTIPDLGSE</sequence>
<accession>A0A330LXI1</accession>
<dbReference type="KEGG" id="sbk:SHEWBE_0606"/>
<evidence type="ECO:0000313" key="1">
    <source>
        <dbReference type="EMBL" id="SQH74591.1"/>
    </source>
</evidence>
<proteinExistence type="predicted"/>
<organism evidence="1 2">
    <name type="scientific">Shewanella benthica</name>
    <dbReference type="NCBI Taxonomy" id="43661"/>
    <lineage>
        <taxon>Bacteria</taxon>
        <taxon>Pseudomonadati</taxon>
        <taxon>Pseudomonadota</taxon>
        <taxon>Gammaproteobacteria</taxon>
        <taxon>Alteromonadales</taxon>
        <taxon>Shewanellaceae</taxon>
        <taxon>Shewanella</taxon>
    </lineage>
</organism>
<dbReference type="RefSeq" id="WP_112351416.1">
    <property type="nucleotide sequence ID" value="NZ_LS483452.1"/>
</dbReference>
<name>A0A330LXI1_9GAMM</name>
<reference evidence="2" key="1">
    <citation type="submission" date="2018-06" db="EMBL/GenBank/DDBJ databases">
        <authorList>
            <person name="Cea G.-C."/>
            <person name="William W."/>
        </authorList>
    </citation>
    <scope>NUCLEOTIDE SEQUENCE [LARGE SCALE GENOMIC DNA]</scope>
    <source>
        <strain evidence="2">DB21MT-2</strain>
    </source>
</reference>